<name>A7K9G8_9PHYC</name>
<dbReference type="GO" id="GO:0019028">
    <property type="term" value="C:viral capsid"/>
    <property type="evidence" value="ECO:0007669"/>
    <property type="project" value="UniProtKB-KW"/>
</dbReference>
<dbReference type="KEGG" id="vg:5470556"/>
<evidence type="ECO:0000256" key="1">
    <source>
        <dbReference type="ARBA" id="ARBA00004328"/>
    </source>
</evidence>
<dbReference type="InterPro" id="IPR007542">
    <property type="entry name" value="MCP_C"/>
</dbReference>
<keyword evidence="7" id="KW-1185">Reference proteome</keyword>
<gene>
    <name evidence="6" type="primary">Z558L</name>
    <name evidence="6" type="ORF">ATCV1_Z558L</name>
</gene>
<dbReference type="InterPro" id="IPR038519">
    <property type="entry name" value="MCP_C_sf"/>
</dbReference>
<dbReference type="Gene3D" id="2.70.9.20">
    <property type="entry name" value="Major capsid protein Vp54"/>
    <property type="match status" value="1"/>
</dbReference>
<dbReference type="Proteomes" id="UP000202420">
    <property type="component" value="Segment"/>
</dbReference>
<dbReference type="Pfam" id="PF04451">
    <property type="entry name" value="Capsid_NCLDV"/>
    <property type="match status" value="1"/>
</dbReference>
<evidence type="ECO:0000313" key="6">
    <source>
        <dbReference type="EMBL" id="ABT16692.1"/>
    </source>
</evidence>
<reference evidence="6 7" key="1">
    <citation type="submission" date="2006-09" db="EMBL/GenBank/DDBJ databases">
        <title>Sequence and annotation of the 288-kb ATCV-1 virus that infects an endosymbiotic Chlorella strain of the heliozoon Acanthocystis turfacea.</title>
        <authorList>
            <person name="Fitzgerald L.A."/>
            <person name="Graves M.V."/>
            <person name="Li X."/>
            <person name="Pfitzner A.J.P."/>
            <person name="Hartigan J."/>
            <person name="Van Etten J.L."/>
        </authorList>
    </citation>
    <scope>NUCLEOTIDE SEQUENCE [LARGE SCALE GENOMIC DNA]</scope>
    <source>
        <strain evidence="6 7">ATCV-1</strain>
    </source>
</reference>
<evidence type="ECO:0000259" key="4">
    <source>
        <dbReference type="Pfam" id="PF04451"/>
    </source>
</evidence>
<feature type="domain" description="Major capsid protein N-terminal" evidence="5">
    <location>
        <begin position="124"/>
        <end position="317"/>
    </location>
</feature>
<organism evidence="6 7">
    <name type="scientific">Chlorovirus heliozoae</name>
    <dbReference type="NCBI Taxonomy" id="322019"/>
    <lineage>
        <taxon>Viruses</taxon>
        <taxon>Varidnaviria</taxon>
        <taxon>Bamfordvirae</taxon>
        <taxon>Nucleocytoviricota</taxon>
        <taxon>Megaviricetes</taxon>
        <taxon>Algavirales</taxon>
        <taxon>Phycodnaviridae</taxon>
        <taxon>Chlorovirus</taxon>
    </lineage>
</organism>
<keyword evidence="3" id="KW-0946">Virion</keyword>
<dbReference type="OrthoDB" id="3614at10239"/>
<sequence>MNDQICEVNNADNASDFVVYDESFMAFAKPEGVGLPGIKRFTNHTTQAREMTFDNLYTPPSGNLDIRPDNVYAPEPGKFDIKPVVNDEVPLSKRARGTASEGTFYQLVGRGPQDVFLTYNPQISFFKQAYKRYTNFAVQTTEERFSTTVRFGTKNICQLSKIGDLAGHMSFKLTLPNLGISGGTWNETIGYNCIGLVRLRIGDTVVQAHEGIYMDIDDKLFCPSEKYDGLSRTIGRGQVYPTDEENTITVPLKFFNCYRPSTKQQFIPILNLQTNIEVFLEFVLKPISLLVTLPAGSSIPDIPSVSASVLVDYVFLDESERYRFAQNPSRFLIEQTPTVDTPTYLTSSGGAITMKDITQVQLRELNKPVKFLATVALMLNDFSSFVYYDIIRSGTFYINSDKQFQERSGDYWRLTQTYQHFTRSIPEDNIFAYSFALNSGSFQPNGFVNFAPYVRTFLSFQMDRTQPPMRLKTVAVALNFLDFSSGTAKLMFN</sequence>
<feature type="domain" description="Major capsid protein C-terminal" evidence="4">
    <location>
        <begin position="365"/>
        <end position="464"/>
    </location>
</feature>
<keyword evidence="2" id="KW-0167">Capsid protein</keyword>
<proteinExistence type="predicted"/>
<protein>
    <submittedName>
        <fullName evidence="6">Uncharacterized protein Z558L</fullName>
    </submittedName>
</protein>
<dbReference type="EMBL" id="EF101928">
    <property type="protein sequence ID" value="ABT16692.1"/>
    <property type="molecule type" value="Genomic_DNA"/>
</dbReference>
<dbReference type="Gene3D" id="2.70.9.10">
    <property type="entry name" value="Adenovirus Type 2 Hexon, domain 4"/>
    <property type="match status" value="1"/>
</dbReference>
<dbReference type="Pfam" id="PF16903">
    <property type="entry name" value="Capsid_N"/>
    <property type="match status" value="1"/>
</dbReference>
<dbReference type="GeneID" id="5470556"/>
<accession>A7K9G8</accession>
<dbReference type="InterPro" id="IPR016112">
    <property type="entry name" value="VP_dsDNA_II"/>
</dbReference>
<comment type="subcellular location">
    <subcellularLocation>
        <location evidence="1">Virion</location>
    </subcellularLocation>
</comment>
<dbReference type="RefSeq" id="YP_001427039.1">
    <property type="nucleotide sequence ID" value="NC_008724.1"/>
</dbReference>
<dbReference type="SUPFAM" id="SSF49749">
    <property type="entry name" value="Group II dsDNA viruses VP"/>
    <property type="match status" value="2"/>
</dbReference>
<evidence type="ECO:0000313" key="7">
    <source>
        <dbReference type="Proteomes" id="UP000202420"/>
    </source>
</evidence>
<evidence type="ECO:0000256" key="2">
    <source>
        <dbReference type="ARBA" id="ARBA00022561"/>
    </source>
</evidence>
<dbReference type="GO" id="GO:0005198">
    <property type="term" value="F:structural molecule activity"/>
    <property type="evidence" value="ECO:0007669"/>
    <property type="project" value="InterPro"/>
</dbReference>
<evidence type="ECO:0000259" key="5">
    <source>
        <dbReference type="Pfam" id="PF16903"/>
    </source>
</evidence>
<dbReference type="InterPro" id="IPR031654">
    <property type="entry name" value="Capsid_N"/>
</dbReference>
<evidence type="ECO:0000256" key="3">
    <source>
        <dbReference type="ARBA" id="ARBA00022844"/>
    </source>
</evidence>